<dbReference type="AlphaFoldDB" id="A0AAE8LXM4"/>
<sequence length="512" mass="58452">MGLPEYLIPAVRTRRFWTDFFWITYADDDGYSWDQANLKFSIGNEFGLSVEIDKYISTIQLRFTSHDGKTHFLGYDDNFHWQPFTLRWPELEAICQAISAADNEYSHPGLPLLFLARFTPICVGDDVDHIVTILVQAWKQIGEDILTDDQVRQVIERIDNRHADLCWHYDKFRNYWWIGKGLDASTATKAYTYCRSRDWDHEEPFPNQEWTSFISAAHLIVEESRLSGIANGTAPAYERNVIDAFRPRKRYDLNITLELRTTERQLDKATVTCLLNTLEAVLQKLCLGKSGTLYQEGTTINGEHVETRRKLWVRIMDDLPLGRAIVKQTLWWLRAPLSTTVNDSSRPDNSLLRLDDEGADIVEEIYIGICRPVLSESGANIVYSLPIDTQSKLESTEVLGREANVKPLTALGWTTADTLDNGKIDFNFTKFPQGVDTGEENTGAIVIRKVTPQVVALLHRFMAVADIVLLPMFLAANPLPDNITCRLDRCRVVSPEELYDTLSMGAYKWCAK</sequence>
<gene>
    <name evidence="1" type="ORF">FTOL_00165</name>
</gene>
<name>A0AAE8LXM4_9HYPO</name>
<keyword evidence="2" id="KW-1185">Reference proteome</keyword>
<evidence type="ECO:0000313" key="1">
    <source>
        <dbReference type="EMBL" id="SPJ70437.1"/>
    </source>
</evidence>
<dbReference type="EMBL" id="ONZP01000010">
    <property type="protein sequence ID" value="SPJ70437.1"/>
    <property type="molecule type" value="Genomic_DNA"/>
</dbReference>
<reference evidence="1" key="1">
    <citation type="submission" date="2018-03" db="EMBL/GenBank/DDBJ databases">
        <authorList>
            <person name="Guldener U."/>
        </authorList>
    </citation>
    <scope>NUCLEOTIDE SEQUENCE</scope>
</reference>
<protein>
    <submittedName>
        <fullName evidence="1">Uncharacterized protein</fullName>
    </submittedName>
</protein>
<organism evidence="1 2">
    <name type="scientific">Fusarium torulosum</name>
    <dbReference type="NCBI Taxonomy" id="33205"/>
    <lineage>
        <taxon>Eukaryota</taxon>
        <taxon>Fungi</taxon>
        <taxon>Dikarya</taxon>
        <taxon>Ascomycota</taxon>
        <taxon>Pezizomycotina</taxon>
        <taxon>Sordariomycetes</taxon>
        <taxon>Hypocreomycetidae</taxon>
        <taxon>Hypocreales</taxon>
        <taxon>Nectriaceae</taxon>
        <taxon>Fusarium</taxon>
    </lineage>
</organism>
<accession>A0AAE8LXM4</accession>
<comment type="caution">
    <text evidence="1">The sequence shown here is derived from an EMBL/GenBank/DDBJ whole genome shotgun (WGS) entry which is preliminary data.</text>
</comment>
<proteinExistence type="predicted"/>
<evidence type="ECO:0000313" key="2">
    <source>
        <dbReference type="Proteomes" id="UP001187734"/>
    </source>
</evidence>
<dbReference type="Proteomes" id="UP001187734">
    <property type="component" value="Unassembled WGS sequence"/>
</dbReference>